<reference evidence="1" key="1">
    <citation type="submission" date="2021-03" db="EMBL/GenBank/DDBJ databases">
        <authorList>
            <person name="Tagirdzhanova G."/>
        </authorList>
    </citation>
    <scope>NUCLEOTIDE SEQUENCE</scope>
</reference>
<dbReference type="PANTHER" id="PTHR37957">
    <property type="entry name" value="BLR7070 PROTEIN"/>
    <property type="match status" value="1"/>
</dbReference>
<evidence type="ECO:0000313" key="1">
    <source>
        <dbReference type="EMBL" id="CAF9934887.1"/>
    </source>
</evidence>
<dbReference type="OrthoDB" id="425936at2759"/>
<name>A0A8H3G1G4_9LECA</name>
<dbReference type="PANTHER" id="PTHR37957:SF1">
    <property type="entry name" value="PHYTASE-LIKE DOMAIN-CONTAINING PROTEIN"/>
    <property type="match status" value="1"/>
</dbReference>
<accession>A0A8H3G1G4</accession>
<organism evidence="1 2">
    <name type="scientific">Imshaugia aleurites</name>
    <dbReference type="NCBI Taxonomy" id="172621"/>
    <lineage>
        <taxon>Eukaryota</taxon>
        <taxon>Fungi</taxon>
        <taxon>Dikarya</taxon>
        <taxon>Ascomycota</taxon>
        <taxon>Pezizomycotina</taxon>
        <taxon>Lecanoromycetes</taxon>
        <taxon>OSLEUM clade</taxon>
        <taxon>Lecanoromycetidae</taxon>
        <taxon>Lecanorales</taxon>
        <taxon>Lecanorineae</taxon>
        <taxon>Parmeliaceae</taxon>
        <taxon>Imshaugia</taxon>
    </lineage>
</organism>
<sequence>MAPPLVSTANTGQQEMAMPAYLHIFNSRMVPPLASTAKMWNSPWTTCDNEQHTYQQLAGYGFVPSKAGDKYGDTLGGCGGAVAIDRSSWKKSTNGSYTGVLWAILDRGGKTEGTLNYQNRVHKVAVTLTPRPNATLADPSETTPPIHL</sequence>
<protein>
    <submittedName>
        <fullName evidence="1">Uncharacterized protein</fullName>
    </submittedName>
</protein>
<proteinExistence type="predicted"/>
<comment type="caution">
    <text evidence="1">The sequence shown here is derived from an EMBL/GenBank/DDBJ whole genome shotgun (WGS) entry which is preliminary data.</text>
</comment>
<gene>
    <name evidence="1" type="ORF">IMSHALPRED_009876</name>
</gene>
<dbReference type="Proteomes" id="UP000664534">
    <property type="component" value="Unassembled WGS sequence"/>
</dbReference>
<evidence type="ECO:0000313" key="2">
    <source>
        <dbReference type="Proteomes" id="UP000664534"/>
    </source>
</evidence>
<keyword evidence="2" id="KW-1185">Reference proteome</keyword>
<dbReference type="EMBL" id="CAJPDT010000079">
    <property type="protein sequence ID" value="CAF9934887.1"/>
    <property type="molecule type" value="Genomic_DNA"/>
</dbReference>
<dbReference type="AlphaFoldDB" id="A0A8H3G1G4"/>